<name>A0A177KJM0_9BACI</name>
<dbReference type="AlphaFoldDB" id="A0A177KJM0"/>
<evidence type="ECO:0000313" key="2">
    <source>
        <dbReference type="Proteomes" id="UP000077271"/>
    </source>
</evidence>
<proteinExistence type="predicted"/>
<reference evidence="1 2" key="1">
    <citation type="submission" date="2016-01" db="EMBL/GenBank/DDBJ databases">
        <title>Investigation of taxonomic status of Bacillus aminovorans.</title>
        <authorList>
            <person name="Verma A."/>
            <person name="Pal Y."/>
            <person name="Krishnamurthi S."/>
        </authorList>
    </citation>
    <scope>NUCLEOTIDE SEQUENCE [LARGE SCALE GENOMIC DNA]</scope>
    <source>
        <strain evidence="1 2">DSM 4337</strain>
    </source>
</reference>
<evidence type="ECO:0008006" key="3">
    <source>
        <dbReference type="Google" id="ProtNLM"/>
    </source>
</evidence>
<sequence length="222" mass="23666">MRDVIQTNGLIIAADNSGAIGGKRNDLVRVPYETVGYFSARVALMECVAAGGEPFAAIIHNFSGDDAWPLLCDGIKQAAVEIGCTLELTGSTESNFVMNQSATGVVIIGRHVRNIDQFDRNAVRYGVIGKPLVGSEVLENPDDVASLAVFKKINSMSGVESVVPVGSKGIRYELEQLAERPLTCELDLEKSSGPATCFIIAVQEAAMKAVEQAAGIVYWCTI</sequence>
<accession>A0A177KJM0</accession>
<dbReference type="EMBL" id="LQWZ01000036">
    <property type="protein sequence ID" value="OAH53176.1"/>
    <property type="molecule type" value="Genomic_DNA"/>
</dbReference>
<protein>
    <recommendedName>
        <fullName evidence="3">ATP-binding protein</fullName>
    </recommendedName>
</protein>
<dbReference type="Proteomes" id="UP000077271">
    <property type="component" value="Unassembled WGS sequence"/>
</dbReference>
<evidence type="ECO:0000313" key="1">
    <source>
        <dbReference type="EMBL" id="OAH53176.1"/>
    </source>
</evidence>
<organism evidence="1 2">
    <name type="scientific">Domibacillus aminovorans</name>
    <dbReference type="NCBI Taxonomy" id="29332"/>
    <lineage>
        <taxon>Bacteria</taxon>
        <taxon>Bacillati</taxon>
        <taxon>Bacillota</taxon>
        <taxon>Bacilli</taxon>
        <taxon>Bacillales</taxon>
        <taxon>Bacillaceae</taxon>
        <taxon>Domibacillus</taxon>
    </lineage>
</organism>
<dbReference type="RefSeq" id="WP_063975539.1">
    <property type="nucleotide sequence ID" value="NZ_LQWZ01000036.1"/>
</dbReference>
<gene>
    <name evidence="1" type="ORF">AWH48_12530</name>
</gene>
<comment type="caution">
    <text evidence="1">The sequence shown here is derived from an EMBL/GenBank/DDBJ whole genome shotgun (WGS) entry which is preliminary data.</text>
</comment>
<dbReference type="OrthoDB" id="9805740at2"/>